<dbReference type="KEGG" id="och:CES85_0098"/>
<evidence type="ECO:0000313" key="1">
    <source>
        <dbReference type="EMBL" id="ASV85849.1"/>
    </source>
</evidence>
<protein>
    <submittedName>
        <fullName evidence="1">Uncharacterized protein</fullName>
    </submittedName>
</protein>
<proteinExistence type="predicted"/>
<name>A0A248UHT1_9HYPH</name>
<accession>A0A248UHT1</accession>
<reference evidence="1 2" key="1">
    <citation type="submission" date="2017-07" db="EMBL/GenBank/DDBJ databases">
        <title>Phylogenetic study on the rhizospheric bacterium Ochrobactrum sp. A44.</title>
        <authorList>
            <person name="Krzyzanowska D.M."/>
            <person name="Ossowicki A."/>
            <person name="Rajewska M."/>
            <person name="Maciag T."/>
            <person name="Kaczynski Z."/>
            <person name="Czerwicka M."/>
            <person name="Jafra S."/>
        </authorList>
    </citation>
    <scope>NUCLEOTIDE SEQUENCE [LARGE SCALE GENOMIC DNA]</scope>
    <source>
        <strain evidence="1 2">A44</strain>
    </source>
</reference>
<organism evidence="1 2">
    <name type="scientific">Ochrobactrum quorumnocens</name>
    <dbReference type="NCBI Taxonomy" id="271865"/>
    <lineage>
        <taxon>Bacteria</taxon>
        <taxon>Pseudomonadati</taxon>
        <taxon>Pseudomonadota</taxon>
        <taxon>Alphaproteobacteria</taxon>
        <taxon>Hyphomicrobiales</taxon>
        <taxon>Brucellaceae</taxon>
        <taxon>Brucella/Ochrobactrum group</taxon>
        <taxon>Ochrobactrum</taxon>
    </lineage>
</organism>
<sequence length="40" mass="4665">MSRPVSGLGSFRAAPRRRWRDPSMPAFIMGISELTYKYYL</sequence>
<evidence type="ECO:0000313" key="2">
    <source>
        <dbReference type="Proteomes" id="UP000215256"/>
    </source>
</evidence>
<dbReference type="AlphaFoldDB" id="A0A248UHT1"/>
<dbReference type="EMBL" id="CP022604">
    <property type="protein sequence ID" value="ASV85849.1"/>
    <property type="molecule type" value="Genomic_DNA"/>
</dbReference>
<gene>
    <name evidence="1" type="ORF">CES85_0098</name>
</gene>
<dbReference type="Proteomes" id="UP000215256">
    <property type="component" value="Chromosome 1"/>
</dbReference>